<sequence length="538" mass="59398">MEVAALGALVQRAREHVLLGEYERGEELLGDAVGTVQAQVRKGEEGGFLRNAGQDGDGARDELPEERQDRHTIENRKAVDKWKKTLKALRKERDLARQVRETLQGRRATPRDSRSSKNHRADDDDADVPIWKQQQHQQQPPPQRGTPSSGGRRMTPSSKPRVPRQPTSSSSSSSARRQNSSSNNNKGGSSAQRRGRASGRRDGAAESKASSYVEHMEGSPDIDLIKQIESTMLTKSLNVNSEDIAGLQGAKQVLEEAVLYPQLMPQYYTGIRRPWKGVLLFGPPGTGKTMLAKSIASECRTCFFNVASAALTSKWRGESEKMVGILFDMARFYAPSTIFFDEIDSIASARGGSTEHEASRRVKSELLTQMDGVSGDGDESGSAKTVVVLAATNLPWDLDDAIRRRLEKRIYIPLPDHDGRAELFKIATREVRLCDDVDFEKLADESDGYSGADITNVCHEASMMPIRRIIEETKQEVHAQGGGRHEVLARMKQLGQDEPSSPPVGQQDLLMALTKVQSSVGGRDLSKYQAWLEEYGAT</sequence>
<evidence type="ECO:0000313" key="12">
    <source>
        <dbReference type="Proteomes" id="UP001642464"/>
    </source>
</evidence>
<protein>
    <recommendedName>
        <fullName evidence="8">Katanin p60 ATPase-containing subunit A1</fullName>
        <shortName evidence="8">Katanin p60 subunit A1</shortName>
        <ecNumber evidence="8">5.6.1.1</ecNumber>
    </recommendedName>
    <alternativeName>
        <fullName evidence="8">p60 katanin</fullName>
    </alternativeName>
</protein>
<keyword evidence="12" id="KW-1185">Reference proteome</keyword>
<dbReference type="InterPro" id="IPR015415">
    <property type="entry name" value="Spast_Vps4_C"/>
</dbReference>
<feature type="compositionally biased region" description="Low complexity" evidence="9">
    <location>
        <begin position="168"/>
        <end position="192"/>
    </location>
</feature>
<name>A0ABP0IGB8_9DINO</name>
<organism evidence="11 12">
    <name type="scientific">Durusdinium trenchii</name>
    <dbReference type="NCBI Taxonomy" id="1381693"/>
    <lineage>
        <taxon>Eukaryota</taxon>
        <taxon>Sar</taxon>
        <taxon>Alveolata</taxon>
        <taxon>Dinophyceae</taxon>
        <taxon>Suessiales</taxon>
        <taxon>Symbiodiniaceae</taxon>
        <taxon>Durusdinium</taxon>
    </lineage>
</organism>
<evidence type="ECO:0000256" key="9">
    <source>
        <dbReference type="SAM" id="MobiDB-lite"/>
    </source>
</evidence>
<comment type="similarity">
    <text evidence="8">Belongs to the AAA ATPase family. Katanin p60 subunit A1 subfamily.</text>
</comment>
<evidence type="ECO:0000256" key="2">
    <source>
        <dbReference type="ARBA" id="ARBA00022490"/>
    </source>
</evidence>
<feature type="domain" description="AAA+ ATPase" evidence="10">
    <location>
        <begin position="274"/>
        <end position="416"/>
    </location>
</feature>
<keyword evidence="5 8" id="KW-0067">ATP-binding</keyword>
<gene>
    <name evidence="8" type="primary">KATNA1</name>
    <name evidence="11" type="ORF">SCF082_LOCUS6718</name>
</gene>
<evidence type="ECO:0000259" key="10">
    <source>
        <dbReference type="SMART" id="SM00382"/>
    </source>
</evidence>
<dbReference type="PANTHER" id="PTHR23074:SF19">
    <property type="entry name" value="KATANIN P60 ATPASE-CONTAINING SUBUNIT A1"/>
    <property type="match status" value="1"/>
</dbReference>
<evidence type="ECO:0000256" key="4">
    <source>
        <dbReference type="ARBA" id="ARBA00022741"/>
    </source>
</evidence>
<dbReference type="SUPFAM" id="SSF52540">
    <property type="entry name" value="P-loop containing nucleoside triphosphate hydrolases"/>
    <property type="match status" value="1"/>
</dbReference>
<feature type="binding site" evidence="8">
    <location>
        <begin position="282"/>
        <end position="289"/>
    </location>
    <ligand>
        <name>ATP</name>
        <dbReference type="ChEBI" id="CHEBI:30616"/>
    </ligand>
</feature>
<comment type="function">
    <text evidence="8">Severs microtubules in an ATP-dependent manner. Microtubule severing may promote rapid reorganization of cellular microtubule arrays.</text>
</comment>
<keyword evidence="6 8" id="KW-0206">Cytoskeleton</keyword>
<evidence type="ECO:0000256" key="6">
    <source>
        <dbReference type="ARBA" id="ARBA00023212"/>
    </source>
</evidence>
<dbReference type="InterPro" id="IPR003960">
    <property type="entry name" value="ATPase_AAA_CS"/>
</dbReference>
<keyword evidence="4 8" id="KW-0547">Nucleotide-binding</keyword>
<keyword evidence="3 8" id="KW-0493">Microtubule</keyword>
<comment type="subcellular location">
    <subcellularLocation>
        <location evidence="1 8">Cytoplasm</location>
        <location evidence="1 8">Cytoskeleton</location>
    </subcellularLocation>
</comment>
<comment type="catalytic activity">
    <reaction evidence="8">
        <text>n ATP + n H2O + a microtubule = n ADP + n phosphate + (n+1) alpha/beta tubulin heterodimers.</text>
        <dbReference type="EC" id="5.6.1.1"/>
    </reaction>
</comment>
<dbReference type="EC" id="5.6.1.1" evidence="8"/>
<evidence type="ECO:0000256" key="5">
    <source>
        <dbReference type="ARBA" id="ARBA00022840"/>
    </source>
</evidence>
<reference evidence="11 12" key="1">
    <citation type="submission" date="2024-02" db="EMBL/GenBank/DDBJ databases">
        <authorList>
            <person name="Chen Y."/>
            <person name="Shah S."/>
            <person name="Dougan E. K."/>
            <person name="Thang M."/>
            <person name="Chan C."/>
        </authorList>
    </citation>
    <scope>NUCLEOTIDE SEQUENCE [LARGE SCALE GENOMIC DNA]</scope>
</reference>
<feature type="region of interest" description="Disordered" evidence="9">
    <location>
        <begin position="44"/>
        <end position="215"/>
    </location>
</feature>
<dbReference type="Pfam" id="PF09336">
    <property type="entry name" value="Vps4_C"/>
    <property type="match status" value="1"/>
</dbReference>
<proteinExistence type="inferred from homology"/>
<feature type="compositionally biased region" description="Basic and acidic residues" evidence="9">
    <location>
        <begin position="57"/>
        <end position="122"/>
    </location>
</feature>
<dbReference type="SMART" id="SM00382">
    <property type="entry name" value="AAA"/>
    <property type="match status" value="1"/>
</dbReference>
<dbReference type="PANTHER" id="PTHR23074">
    <property type="entry name" value="AAA DOMAIN-CONTAINING"/>
    <property type="match status" value="1"/>
</dbReference>
<evidence type="ECO:0000313" key="11">
    <source>
        <dbReference type="EMBL" id="CAK9000941.1"/>
    </source>
</evidence>
<keyword evidence="2 8" id="KW-0963">Cytoplasm</keyword>
<comment type="caution">
    <text evidence="11">The sequence shown here is derived from an EMBL/GenBank/DDBJ whole genome shotgun (WGS) entry which is preliminary data.</text>
</comment>
<dbReference type="InterPro" id="IPR027417">
    <property type="entry name" value="P-loop_NTPase"/>
</dbReference>
<dbReference type="Pfam" id="PF00004">
    <property type="entry name" value="AAA"/>
    <property type="match status" value="1"/>
</dbReference>
<dbReference type="InterPro" id="IPR003593">
    <property type="entry name" value="AAA+_ATPase"/>
</dbReference>
<dbReference type="Pfam" id="PF17862">
    <property type="entry name" value="AAA_lid_3"/>
    <property type="match status" value="1"/>
</dbReference>
<dbReference type="InterPro" id="IPR041569">
    <property type="entry name" value="AAA_lid_3"/>
</dbReference>
<evidence type="ECO:0000256" key="8">
    <source>
        <dbReference type="HAMAP-Rule" id="MF_03023"/>
    </source>
</evidence>
<dbReference type="InterPro" id="IPR003959">
    <property type="entry name" value="ATPase_AAA_core"/>
</dbReference>
<keyword evidence="7 8" id="KW-0413">Isomerase</keyword>
<dbReference type="EMBL" id="CAXAMM010003694">
    <property type="protein sequence ID" value="CAK9000941.1"/>
    <property type="molecule type" value="Genomic_DNA"/>
</dbReference>
<dbReference type="InterPro" id="IPR050304">
    <property type="entry name" value="MT-severing_AAA_ATPase"/>
</dbReference>
<dbReference type="Proteomes" id="UP001642464">
    <property type="component" value="Unassembled WGS sequence"/>
</dbReference>
<evidence type="ECO:0000256" key="1">
    <source>
        <dbReference type="ARBA" id="ARBA00004245"/>
    </source>
</evidence>
<evidence type="ECO:0000256" key="7">
    <source>
        <dbReference type="ARBA" id="ARBA00023235"/>
    </source>
</evidence>
<dbReference type="HAMAP" id="MF_03023">
    <property type="entry name" value="Katanin_p60_A1"/>
    <property type="match status" value="1"/>
</dbReference>
<dbReference type="Gene3D" id="3.40.50.300">
    <property type="entry name" value="P-loop containing nucleotide triphosphate hydrolases"/>
    <property type="match status" value="1"/>
</dbReference>
<dbReference type="Gene3D" id="1.10.8.60">
    <property type="match status" value="1"/>
</dbReference>
<evidence type="ECO:0000256" key="3">
    <source>
        <dbReference type="ARBA" id="ARBA00022701"/>
    </source>
</evidence>
<dbReference type="InterPro" id="IPR028596">
    <property type="entry name" value="KATNA1"/>
</dbReference>
<accession>A0ABP0IGB8</accession>
<dbReference type="PROSITE" id="PS00674">
    <property type="entry name" value="AAA"/>
    <property type="match status" value="1"/>
</dbReference>